<protein>
    <submittedName>
        <fullName evidence="1">Uncharacterized protein</fullName>
    </submittedName>
</protein>
<gene>
    <name evidence="1" type="ORF">GPUH_LOCUS22094</name>
</gene>
<dbReference type="GO" id="GO:0007030">
    <property type="term" value="P:Golgi organization"/>
    <property type="evidence" value="ECO:0007669"/>
    <property type="project" value="TreeGrafter"/>
</dbReference>
<dbReference type="PANTHER" id="PTHR17985">
    <property type="entry name" value="SER/THR-RICH PROTEIN T10 IN DGCR REGION"/>
    <property type="match status" value="1"/>
</dbReference>
<sequence length="201" mass="23562">MPLNFVRSDKKPEDFCESLIDSSSKYNAFQIICFQRDENDQYEVVGLANHFVDKIEVVKFPPGIYGFGNSPSSKPFKKIQRGVSRMKEIIEKINTQRLSEEETIERLMQLATDKHQQKAFFRCFPDEQLKQQCRRSNELCRYRTAIFVQFPDGIPYGTRSHTIVLVDRNNRATFYEKAMDAAPKRASEANWTERTFHFDLV</sequence>
<reference evidence="1 2" key="1">
    <citation type="submission" date="2018-11" db="EMBL/GenBank/DDBJ databases">
        <authorList>
            <consortium name="Pathogen Informatics"/>
        </authorList>
    </citation>
    <scope>NUCLEOTIDE SEQUENCE [LARGE SCALE GENOMIC DNA]</scope>
</reference>
<organism evidence="1 2">
    <name type="scientific">Gongylonema pulchrum</name>
    <dbReference type="NCBI Taxonomy" id="637853"/>
    <lineage>
        <taxon>Eukaryota</taxon>
        <taxon>Metazoa</taxon>
        <taxon>Ecdysozoa</taxon>
        <taxon>Nematoda</taxon>
        <taxon>Chromadorea</taxon>
        <taxon>Rhabditida</taxon>
        <taxon>Spirurina</taxon>
        <taxon>Spiruromorpha</taxon>
        <taxon>Spiruroidea</taxon>
        <taxon>Gongylonematidae</taxon>
        <taxon>Gongylonema</taxon>
    </lineage>
</organism>
<name>A0A3P7P9H6_9BILA</name>
<dbReference type="OrthoDB" id="191601at2759"/>
<dbReference type="EMBL" id="UYRT01094220">
    <property type="protein sequence ID" value="VDN39461.1"/>
    <property type="molecule type" value="Genomic_DNA"/>
</dbReference>
<dbReference type="Proteomes" id="UP000271098">
    <property type="component" value="Unassembled WGS sequence"/>
</dbReference>
<accession>A0A3P7P9H6</accession>
<dbReference type="GO" id="GO:0009306">
    <property type="term" value="P:protein secretion"/>
    <property type="evidence" value="ECO:0007669"/>
    <property type="project" value="TreeGrafter"/>
</dbReference>
<dbReference type="AlphaFoldDB" id="A0A3P7P9H6"/>
<evidence type="ECO:0000313" key="2">
    <source>
        <dbReference type="Proteomes" id="UP000271098"/>
    </source>
</evidence>
<dbReference type="Pfam" id="PF05742">
    <property type="entry name" value="TANGO2"/>
    <property type="match status" value="1"/>
</dbReference>
<dbReference type="GO" id="GO:0005794">
    <property type="term" value="C:Golgi apparatus"/>
    <property type="evidence" value="ECO:0007669"/>
    <property type="project" value="TreeGrafter"/>
</dbReference>
<keyword evidence="2" id="KW-1185">Reference proteome</keyword>
<dbReference type="PANTHER" id="PTHR17985:SF8">
    <property type="entry name" value="TRANSPORT AND GOLGI ORGANIZATION PROTEIN 2 HOMOLOG"/>
    <property type="match status" value="1"/>
</dbReference>
<evidence type="ECO:0000313" key="1">
    <source>
        <dbReference type="EMBL" id="VDN39461.1"/>
    </source>
</evidence>
<proteinExistence type="predicted"/>
<dbReference type="InterPro" id="IPR008551">
    <property type="entry name" value="TANGO2"/>
</dbReference>